<dbReference type="EMBL" id="CM026425">
    <property type="protein sequence ID" value="KAG0576740.1"/>
    <property type="molecule type" value="Genomic_DNA"/>
</dbReference>
<keyword evidence="2" id="KW-0812">Transmembrane</keyword>
<feature type="coiled-coil region" evidence="1">
    <location>
        <begin position="95"/>
        <end position="162"/>
    </location>
</feature>
<protein>
    <submittedName>
        <fullName evidence="3">Uncharacterized protein</fullName>
    </submittedName>
</protein>
<dbReference type="GO" id="GO:0009507">
    <property type="term" value="C:chloroplast"/>
    <property type="evidence" value="ECO:0007669"/>
    <property type="project" value="TreeGrafter"/>
</dbReference>
<evidence type="ECO:0000256" key="1">
    <source>
        <dbReference type="SAM" id="Coils"/>
    </source>
</evidence>
<keyword evidence="1" id="KW-0175">Coiled coil</keyword>
<gene>
    <name evidence="3" type="ORF">KC19_5G104300</name>
</gene>
<comment type="caution">
    <text evidence="3">The sequence shown here is derived from an EMBL/GenBank/DDBJ whole genome shotgun (WGS) entry which is preliminary data.</text>
</comment>
<dbReference type="PANTHER" id="PTHR35731:SF1">
    <property type="entry name" value="8-AMINO-7-OXONONANOATE SYNTHASE"/>
    <property type="match status" value="1"/>
</dbReference>
<dbReference type="Proteomes" id="UP000822688">
    <property type="component" value="Chromosome 5"/>
</dbReference>
<dbReference type="AlphaFoldDB" id="A0A8T0HZY2"/>
<dbReference type="PANTHER" id="PTHR35731">
    <property type="entry name" value="8-AMINO-7-OXONONANOATE SYNTHASE"/>
    <property type="match status" value="1"/>
</dbReference>
<organism evidence="3 4">
    <name type="scientific">Ceratodon purpureus</name>
    <name type="common">Fire moss</name>
    <name type="synonym">Dicranum purpureum</name>
    <dbReference type="NCBI Taxonomy" id="3225"/>
    <lineage>
        <taxon>Eukaryota</taxon>
        <taxon>Viridiplantae</taxon>
        <taxon>Streptophyta</taxon>
        <taxon>Embryophyta</taxon>
        <taxon>Bryophyta</taxon>
        <taxon>Bryophytina</taxon>
        <taxon>Bryopsida</taxon>
        <taxon>Dicranidae</taxon>
        <taxon>Pseudoditrichales</taxon>
        <taxon>Ditrichaceae</taxon>
        <taxon>Ceratodon</taxon>
    </lineage>
</organism>
<feature type="transmembrane region" description="Helical" evidence="2">
    <location>
        <begin position="239"/>
        <end position="258"/>
    </location>
</feature>
<evidence type="ECO:0000313" key="4">
    <source>
        <dbReference type="Proteomes" id="UP000822688"/>
    </source>
</evidence>
<feature type="transmembrane region" description="Helical" evidence="2">
    <location>
        <begin position="210"/>
        <end position="227"/>
    </location>
</feature>
<accession>A0A8T0HZY2</accession>
<name>A0A8T0HZY2_CERPU</name>
<keyword evidence="4" id="KW-1185">Reference proteome</keyword>
<reference evidence="3" key="1">
    <citation type="submission" date="2020-06" db="EMBL/GenBank/DDBJ databases">
        <title>WGS assembly of Ceratodon purpureus strain R40.</title>
        <authorList>
            <person name="Carey S.B."/>
            <person name="Jenkins J."/>
            <person name="Shu S."/>
            <person name="Lovell J.T."/>
            <person name="Sreedasyam A."/>
            <person name="Maumus F."/>
            <person name="Tiley G.P."/>
            <person name="Fernandez-Pozo N."/>
            <person name="Barry K."/>
            <person name="Chen C."/>
            <person name="Wang M."/>
            <person name="Lipzen A."/>
            <person name="Daum C."/>
            <person name="Saski C.A."/>
            <person name="Payton A.C."/>
            <person name="Mcbreen J.C."/>
            <person name="Conrad R.E."/>
            <person name="Kollar L.M."/>
            <person name="Olsson S."/>
            <person name="Huttunen S."/>
            <person name="Landis J.B."/>
            <person name="Wickett N.J."/>
            <person name="Johnson M.G."/>
            <person name="Rensing S.A."/>
            <person name="Grimwood J."/>
            <person name="Schmutz J."/>
            <person name="Mcdaniel S.F."/>
        </authorList>
    </citation>
    <scope>NUCLEOTIDE SEQUENCE</scope>
    <source>
        <strain evidence="3">R40</strain>
    </source>
</reference>
<evidence type="ECO:0000256" key="2">
    <source>
        <dbReference type="SAM" id="Phobius"/>
    </source>
</evidence>
<proteinExistence type="predicted"/>
<sequence>MHFMCVHPATSSFPGSGAQLWGGRCCSGVTRRAASFKRRLVFVSAGEQVDEPEDGDDKGDKQVQDMLVGMVRLQAGKLRVSEFVEDRSKMLSDIADQAKEEYDKIAQDAMRTMDEASSKIISSVDAEAQEMEEELAKARAEMEADSRDFDEFEENVDKARSEGLFFKSLYSKPLKAWKDRTNEEKKAIKEEASVVFNTAKKSGSSKTRRFLYGVLIFLLSLSLVEAVSNGNYEWPKLALYSFILVALVVQLTYESFIASDGDDSKER</sequence>
<evidence type="ECO:0000313" key="3">
    <source>
        <dbReference type="EMBL" id="KAG0576740.1"/>
    </source>
</evidence>
<keyword evidence="2" id="KW-1133">Transmembrane helix</keyword>
<keyword evidence="2" id="KW-0472">Membrane</keyword>